<protein>
    <recommendedName>
        <fullName evidence="3">Hemin transport protein</fullName>
    </recommendedName>
</protein>
<dbReference type="Gene3D" id="3.40.1570.10">
    <property type="entry name" value="HemS/ChuS/ChuX like domains"/>
    <property type="match status" value="1"/>
</dbReference>
<evidence type="ECO:0008006" key="3">
    <source>
        <dbReference type="Google" id="ProtNLM"/>
    </source>
</evidence>
<organism evidence="1 2">
    <name type="scientific">Pseudoxanthomonas dokdonensis</name>
    <dbReference type="NCBI Taxonomy" id="344882"/>
    <lineage>
        <taxon>Bacteria</taxon>
        <taxon>Pseudomonadati</taxon>
        <taxon>Pseudomonadota</taxon>
        <taxon>Gammaproteobacteria</taxon>
        <taxon>Lysobacterales</taxon>
        <taxon>Lysobacteraceae</taxon>
        <taxon>Pseudoxanthomonas</taxon>
    </lineage>
</organism>
<comment type="caution">
    <text evidence="1">The sequence shown here is derived from an EMBL/GenBank/DDBJ whole genome shotgun (WGS) entry which is preliminary data.</text>
</comment>
<evidence type="ECO:0000313" key="1">
    <source>
        <dbReference type="EMBL" id="KRG70120.1"/>
    </source>
</evidence>
<dbReference type="STRING" id="344882.ABB29_07820"/>
<keyword evidence="2" id="KW-1185">Reference proteome</keyword>
<dbReference type="SUPFAM" id="SSF144064">
    <property type="entry name" value="Heme iron utilization protein-like"/>
    <property type="match status" value="1"/>
</dbReference>
<dbReference type="InterPro" id="IPR053733">
    <property type="entry name" value="Heme_Transport_Util_sf"/>
</dbReference>
<name>A0A0R0CYC8_9GAMM</name>
<dbReference type="PATRIC" id="fig|344882.3.peg.2912"/>
<gene>
    <name evidence="1" type="ORF">ABB29_07820</name>
</gene>
<dbReference type="EMBL" id="LDJL01000007">
    <property type="protein sequence ID" value="KRG70120.1"/>
    <property type="molecule type" value="Genomic_DNA"/>
</dbReference>
<proteinExistence type="predicted"/>
<accession>A0A0R0CYC8</accession>
<dbReference type="Proteomes" id="UP000052052">
    <property type="component" value="Unassembled WGS sequence"/>
</dbReference>
<reference evidence="1 2" key="1">
    <citation type="submission" date="2015-05" db="EMBL/GenBank/DDBJ databases">
        <title>Genome sequencing and analysis of members of genus Stenotrophomonas.</title>
        <authorList>
            <person name="Patil P.P."/>
            <person name="Midha S."/>
            <person name="Patil P.B."/>
        </authorList>
    </citation>
    <scope>NUCLEOTIDE SEQUENCE [LARGE SCALE GENOMIC DNA]</scope>
    <source>
        <strain evidence="1 2">DSM 21858</strain>
    </source>
</reference>
<dbReference type="RefSeq" id="WP_083487639.1">
    <property type="nucleotide sequence ID" value="NZ_LDJL01000007.1"/>
</dbReference>
<sequence length="213" mass="22558">MPSLTPDMPMSAAAAGSVLQAQQLAELGAVLCLYRADAAGELHGWSQAVSVSGQTHLDSDGVHESLRFEDASGQCCWRLFLLPDSDFLAWERLLECVPRLAAGGARQSVGERLWQQLAGRLRSAGWRARVLRLHALSGNPGQPRLAASPAAISSLGAQTARRIAQSEGSDIQVRVDDCCCARAAASFRASNQQGAAGVDDAAALIKLQSRKQP</sequence>
<evidence type="ECO:0000313" key="2">
    <source>
        <dbReference type="Proteomes" id="UP000052052"/>
    </source>
</evidence>
<dbReference type="AlphaFoldDB" id="A0A0R0CYC8"/>